<evidence type="ECO:0000256" key="9">
    <source>
        <dbReference type="ARBA" id="ARBA00022989"/>
    </source>
</evidence>
<feature type="transmembrane region" description="Helical" evidence="12">
    <location>
        <begin position="476"/>
        <end position="494"/>
    </location>
</feature>
<evidence type="ECO:0000256" key="8">
    <source>
        <dbReference type="ARBA" id="ARBA00022840"/>
    </source>
</evidence>
<protein>
    <recommendedName>
        <fullName evidence="13">ABC transporter domain-containing protein</fullName>
    </recommendedName>
</protein>
<dbReference type="GO" id="GO:0005524">
    <property type="term" value="F:ATP binding"/>
    <property type="evidence" value="ECO:0007669"/>
    <property type="project" value="UniProtKB-KW"/>
</dbReference>
<feature type="domain" description="ABC transporter" evidence="13">
    <location>
        <begin position="650"/>
        <end position="892"/>
    </location>
</feature>
<dbReference type="GO" id="GO:0005886">
    <property type="term" value="C:plasma membrane"/>
    <property type="evidence" value="ECO:0007669"/>
    <property type="project" value="UniProtKB-ARBA"/>
</dbReference>
<dbReference type="Pfam" id="PF01061">
    <property type="entry name" value="ABC2_membrane"/>
    <property type="match status" value="2"/>
</dbReference>
<feature type="transmembrane region" description="Helical" evidence="12">
    <location>
        <begin position="985"/>
        <end position="1005"/>
    </location>
</feature>
<evidence type="ECO:0000256" key="6">
    <source>
        <dbReference type="ARBA" id="ARBA00022737"/>
    </source>
</evidence>
<keyword evidence="9 12" id="KW-1133">Transmembrane helix</keyword>
<keyword evidence="6" id="KW-0677">Repeat</keyword>
<dbReference type="Pfam" id="PF08370">
    <property type="entry name" value="PDR_assoc"/>
    <property type="match status" value="1"/>
</dbReference>
<dbReference type="SMART" id="SM00382">
    <property type="entry name" value="AAA"/>
    <property type="match status" value="1"/>
</dbReference>
<dbReference type="InterPro" id="IPR034003">
    <property type="entry name" value="ABCG_PDR_2"/>
</dbReference>
<dbReference type="OrthoDB" id="66620at2759"/>
<evidence type="ECO:0000313" key="14">
    <source>
        <dbReference type="EMBL" id="KAH7352828.1"/>
    </source>
</evidence>
<dbReference type="InterPro" id="IPR003593">
    <property type="entry name" value="AAA+_ATPase"/>
</dbReference>
<feature type="transmembrane region" description="Helical" evidence="12">
    <location>
        <begin position="303"/>
        <end position="324"/>
    </location>
</feature>
<dbReference type="FunFam" id="3.40.50.300:FF:000059">
    <property type="entry name" value="ABC transporter G family member 40"/>
    <property type="match status" value="1"/>
</dbReference>
<dbReference type="InterPro" id="IPR013525">
    <property type="entry name" value="ABC2_TM"/>
</dbReference>
<dbReference type="GO" id="GO:0016887">
    <property type="term" value="F:ATP hydrolysis activity"/>
    <property type="evidence" value="ECO:0007669"/>
    <property type="project" value="InterPro"/>
</dbReference>
<keyword evidence="3" id="KW-0813">Transport</keyword>
<dbReference type="Pfam" id="PF00005">
    <property type="entry name" value="ABC_tran"/>
    <property type="match status" value="1"/>
</dbReference>
<accession>A0A8T2SQA0</accession>
<dbReference type="InterPro" id="IPR043926">
    <property type="entry name" value="ABCG_dom"/>
</dbReference>
<organism evidence="14 15">
    <name type="scientific">Ceratopteris richardii</name>
    <name type="common">Triangle waterfern</name>
    <dbReference type="NCBI Taxonomy" id="49495"/>
    <lineage>
        <taxon>Eukaryota</taxon>
        <taxon>Viridiplantae</taxon>
        <taxon>Streptophyta</taxon>
        <taxon>Embryophyta</taxon>
        <taxon>Tracheophyta</taxon>
        <taxon>Polypodiopsida</taxon>
        <taxon>Polypodiidae</taxon>
        <taxon>Polypodiales</taxon>
        <taxon>Pteridineae</taxon>
        <taxon>Pteridaceae</taxon>
        <taxon>Parkerioideae</taxon>
        <taxon>Ceratopteris</taxon>
    </lineage>
</organism>
<dbReference type="FunFam" id="3.40.50.300:FF:000179">
    <property type="entry name" value="ABC transporter G family member 34"/>
    <property type="match status" value="1"/>
</dbReference>
<dbReference type="Gene3D" id="3.40.50.300">
    <property type="entry name" value="P-loop containing nucleotide triphosphate hydrolases"/>
    <property type="match status" value="2"/>
</dbReference>
<keyword evidence="5 12" id="KW-0812">Transmembrane</keyword>
<evidence type="ECO:0000259" key="13">
    <source>
        <dbReference type="PROSITE" id="PS50893"/>
    </source>
</evidence>
<dbReference type="GO" id="GO:0140359">
    <property type="term" value="F:ABC-type transporter activity"/>
    <property type="evidence" value="ECO:0007669"/>
    <property type="project" value="InterPro"/>
</dbReference>
<feature type="region of interest" description="Disordered" evidence="11">
    <location>
        <begin position="568"/>
        <end position="600"/>
    </location>
</feature>
<dbReference type="InterPro" id="IPR013581">
    <property type="entry name" value="PDR_assoc"/>
</dbReference>
<dbReference type="EMBL" id="CM035424">
    <property type="protein sequence ID" value="KAH7352828.1"/>
    <property type="molecule type" value="Genomic_DNA"/>
</dbReference>
<evidence type="ECO:0000256" key="4">
    <source>
        <dbReference type="ARBA" id="ARBA00022528"/>
    </source>
</evidence>
<gene>
    <name evidence="14" type="ORF">KP509_19G065900</name>
</gene>
<proteinExistence type="inferred from homology"/>
<keyword evidence="15" id="KW-1185">Reference proteome</keyword>
<comment type="similarity">
    <text evidence="2">Belongs to the ABC transporter superfamily. ABCG family. PDR (TC 3.A.1.205) subfamily.</text>
</comment>
<dbReference type="PROSITE" id="PS50893">
    <property type="entry name" value="ABC_TRANSPORTER_2"/>
    <property type="match status" value="1"/>
</dbReference>
<feature type="compositionally biased region" description="Polar residues" evidence="11">
    <location>
        <begin position="580"/>
        <end position="599"/>
    </location>
</feature>
<evidence type="ECO:0000313" key="15">
    <source>
        <dbReference type="Proteomes" id="UP000825935"/>
    </source>
</evidence>
<feature type="transmembrane region" description="Helical" evidence="12">
    <location>
        <begin position="446"/>
        <end position="469"/>
    </location>
</feature>
<dbReference type="InterPro" id="IPR003439">
    <property type="entry name" value="ABC_transporter-like_ATP-bd"/>
</dbReference>
<dbReference type="Proteomes" id="UP000825935">
    <property type="component" value="Chromosome 19"/>
</dbReference>
<keyword evidence="8" id="KW-0067">ATP-binding</keyword>
<evidence type="ECO:0000256" key="1">
    <source>
        <dbReference type="ARBA" id="ARBA00004141"/>
    </source>
</evidence>
<dbReference type="CDD" id="cd03232">
    <property type="entry name" value="ABCG_PDR_domain2"/>
    <property type="match status" value="1"/>
</dbReference>
<evidence type="ECO:0000256" key="3">
    <source>
        <dbReference type="ARBA" id="ARBA00022448"/>
    </source>
</evidence>
<evidence type="ECO:0000256" key="5">
    <source>
        <dbReference type="ARBA" id="ARBA00022692"/>
    </source>
</evidence>
<keyword evidence="4" id="KW-0934">Plastid</keyword>
<dbReference type="PANTHER" id="PTHR19241">
    <property type="entry name" value="ATP-BINDING CASSETTE TRANSPORTER"/>
    <property type="match status" value="1"/>
</dbReference>
<feature type="transmembrane region" description="Helical" evidence="12">
    <location>
        <begin position="421"/>
        <end position="440"/>
    </location>
</feature>
<feature type="transmembrane region" description="Helical" evidence="12">
    <location>
        <begin position="532"/>
        <end position="558"/>
    </location>
</feature>
<comment type="caution">
    <text evidence="14">The sequence shown here is derived from an EMBL/GenBank/DDBJ whole genome shotgun (WGS) entry which is preliminary data.</text>
</comment>
<evidence type="ECO:0000256" key="2">
    <source>
        <dbReference type="ARBA" id="ARBA00006012"/>
    </source>
</evidence>
<evidence type="ECO:0000256" key="11">
    <source>
        <dbReference type="SAM" id="MobiDB-lite"/>
    </source>
</evidence>
<dbReference type="Pfam" id="PF19055">
    <property type="entry name" value="ABC2_membrane_7"/>
    <property type="match status" value="1"/>
</dbReference>
<feature type="transmembrane region" description="Helical" evidence="12">
    <location>
        <begin position="382"/>
        <end position="409"/>
    </location>
</feature>
<dbReference type="SUPFAM" id="SSF52540">
    <property type="entry name" value="P-loop containing nucleoside triphosphate hydrolases"/>
    <property type="match status" value="2"/>
</dbReference>
<feature type="transmembrane region" description="Helical" evidence="12">
    <location>
        <begin position="336"/>
        <end position="362"/>
    </location>
</feature>
<dbReference type="InterPro" id="IPR027417">
    <property type="entry name" value="P-loop_NTPase"/>
</dbReference>
<keyword evidence="7" id="KW-0547">Nucleotide-binding</keyword>
<evidence type="ECO:0000256" key="12">
    <source>
        <dbReference type="SAM" id="Phobius"/>
    </source>
</evidence>
<sequence length="1055" mass="118769">MDEFIPQRTSTYISQHDTQYGMMTVRETLEFSCRCQGIGTRYEMLTELVRREKAAGIKPDVDIDIFMKAISMEGRQGNIVTDYVLKVLGLDSCSNTIVGDQINRGISGGQRKRVTTGEMLVGPAKALFMDEISTGLDSATTFQIVKYLRQTVHVMDATILVSLLQPAPETYELFDDVILLAEGQIVYQGPREHVLDFFQWMGFKCPERKSTSDFLQEVTSKTDQQQYWEDSSQPFRYISVEEFAKGFKTFRVGQSVQQELAIPFDRNRSHPAALVTERYGLKKNQVFKACLAREVLLWKRNSFMHIFKTCQLAVMSFLCMTVFFRTKLHQDTVNDGVLYMGALFFGLTVIMFNGMAEMVMVVNRLPVFYKQRDQLFYPAWAYTIPAILLRIPLSILECIIWTCMTYYVIGFAADAGRFFRHMLLMFVISQAAVSLFWFLGSVGRTLIIANTFGNIALVLVLIMGGFVISKDAIRGWWIWAYWLSPLTYGLQALFSNEFHASRWQKPYIGGLDANTLGDAVLISRGFSTDKKWYWMSIAVLFAFALVFNILFTMAMSYLNPIDKPQAILQDDSNRRGPERASQSISQHDGTPHSENGQNDKISDIHLASTDNSSSKTVNFDDIENGSNARRGIVLPFRALSIAFNKINYYIDMPPAMKQQGIADDRLQLLHDVSGAFRPGVLTALVGVSGAGKSTLMDVLAGRKTGGYIEGDITISGFPKSQDTFARIAGYCEQNDIHSPNVTVSESLEYSAWLRLPTELNCEKKKMFVDEVMKLVELFPIANALVGLPGINGLTTEQRKRLTIAIELVANPSIIFMDEPTSGLDARAAAVVMTTVRNTVDTGRTVVCTIHQPSIFESFDELLLMKRGGRVIYAGPLGTRSVDLIKYFEAIPGVHQITDGYNPASWMLDISSPSAEAHLQVDFADIYKTSALYQQNQALIKELSTPIPGAQDLHFPSKYPTTFIEQCLTCLWKQHKSYWRNPHYNSVRFLFTIAVGIIFGTIFWRLGQKTGRTSDLYNIFGAVYASARLMGFNNANAVQPVVSIERTVFYREKGSY</sequence>
<keyword evidence="4" id="KW-0150">Chloroplast</keyword>
<evidence type="ECO:0000256" key="10">
    <source>
        <dbReference type="ARBA" id="ARBA00023136"/>
    </source>
</evidence>
<dbReference type="OMA" id="FRYISVE"/>
<comment type="subcellular location">
    <subcellularLocation>
        <location evidence="1">Membrane</location>
        <topology evidence="1">Multi-pass membrane protein</topology>
    </subcellularLocation>
</comment>
<keyword evidence="10 12" id="KW-0472">Membrane</keyword>
<reference evidence="14" key="1">
    <citation type="submission" date="2021-08" db="EMBL/GenBank/DDBJ databases">
        <title>WGS assembly of Ceratopteris richardii.</title>
        <authorList>
            <person name="Marchant D.B."/>
            <person name="Chen G."/>
            <person name="Jenkins J."/>
            <person name="Shu S."/>
            <person name="Leebens-Mack J."/>
            <person name="Grimwood J."/>
            <person name="Schmutz J."/>
            <person name="Soltis P."/>
            <person name="Soltis D."/>
            <person name="Chen Z.-H."/>
        </authorList>
    </citation>
    <scope>NUCLEOTIDE SEQUENCE</scope>
    <source>
        <strain evidence="14">Whitten #5841</strain>
        <tissue evidence="14">Leaf</tissue>
    </source>
</reference>
<evidence type="ECO:0000256" key="7">
    <source>
        <dbReference type="ARBA" id="ARBA00022741"/>
    </source>
</evidence>
<name>A0A8T2SQA0_CERRI</name>
<dbReference type="AlphaFoldDB" id="A0A8T2SQA0"/>